<proteinExistence type="predicted"/>
<name>A0A0S3SLB2_PHAAN</name>
<dbReference type="Proteomes" id="UP000291084">
    <property type="component" value="Chromosome 8"/>
</dbReference>
<reference evidence="1 2" key="1">
    <citation type="journal article" date="2015" name="Sci. Rep.">
        <title>The power of single molecule real-time sequencing technology in the de novo assembly of a eukaryotic genome.</title>
        <authorList>
            <person name="Sakai H."/>
            <person name="Naito K."/>
            <person name="Ogiso-Tanaka E."/>
            <person name="Takahashi Y."/>
            <person name="Iseki K."/>
            <person name="Muto C."/>
            <person name="Satou K."/>
            <person name="Teruya K."/>
            <person name="Shiroma A."/>
            <person name="Shimoji M."/>
            <person name="Hirano T."/>
            <person name="Itoh T."/>
            <person name="Kaga A."/>
            <person name="Tomooka N."/>
        </authorList>
    </citation>
    <scope>NUCLEOTIDE SEQUENCE [LARGE SCALE GENOMIC DNA]</scope>
    <source>
        <strain evidence="2">cv. Shumari</strain>
    </source>
</reference>
<dbReference type="AlphaFoldDB" id="A0A0S3SLB2"/>
<gene>
    <name evidence="1" type="primary">Vigan.08G013300</name>
    <name evidence="1" type="ORF">VIGAN_08013300</name>
</gene>
<evidence type="ECO:0000313" key="1">
    <source>
        <dbReference type="EMBL" id="BAT93616.1"/>
    </source>
</evidence>
<keyword evidence="2" id="KW-1185">Reference proteome</keyword>
<protein>
    <submittedName>
        <fullName evidence="1">Uncharacterized protein</fullName>
    </submittedName>
</protein>
<evidence type="ECO:0000313" key="2">
    <source>
        <dbReference type="Proteomes" id="UP000291084"/>
    </source>
</evidence>
<feature type="non-terminal residue" evidence="1">
    <location>
        <position position="1"/>
    </location>
</feature>
<organism evidence="1 2">
    <name type="scientific">Vigna angularis var. angularis</name>
    <dbReference type="NCBI Taxonomy" id="157739"/>
    <lineage>
        <taxon>Eukaryota</taxon>
        <taxon>Viridiplantae</taxon>
        <taxon>Streptophyta</taxon>
        <taxon>Embryophyta</taxon>
        <taxon>Tracheophyta</taxon>
        <taxon>Spermatophyta</taxon>
        <taxon>Magnoliopsida</taxon>
        <taxon>eudicotyledons</taxon>
        <taxon>Gunneridae</taxon>
        <taxon>Pentapetalae</taxon>
        <taxon>rosids</taxon>
        <taxon>fabids</taxon>
        <taxon>Fabales</taxon>
        <taxon>Fabaceae</taxon>
        <taxon>Papilionoideae</taxon>
        <taxon>50 kb inversion clade</taxon>
        <taxon>NPAAA clade</taxon>
        <taxon>indigoferoid/millettioid clade</taxon>
        <taxon>Phaseoleae</taxon>
        <taxon>Vigna</taxon>
    </lineage>
</organism>
<accession>A0A0S3SLB2</accession>
<sequence>AIVSFKIKQEEDQTVGFIVGEKNTGKLPVTISRRSFSCKVTKRMTRSVLKYRSSISKVWHYHCLIFLWHYHTSVTEKFWQLGGVSVWIRIIVSVFSF</sequence>
<dbReference type="EMBL" id="AP015041">
    <property type="protein sequence ID" value="BAT93616.1"/>
    <property type="molecule type" value="Genomic_DNA"/>
</dbReference>